<organism evidence="1 2">
    <name type="scientific">Flexivirga caeni</name>
    <dbReference type="NCBI Taxonomy" id="2294115"/>
    <lineage>
        <taxon>Bacteria</taxon>
        <taxon>Bacillati</taxon>
        <taxon>Actinomycetota</taxon>
        <taxon>Actinomycetes</taxon>
        <taxon>Micrococcales</taxon>
        <taxon>Dermacoccaceae</taxon>
        <taxon>Flexivirga</taxon>
    </lineage>
</organism>
<dbReference type="EMBL" id="RJJQ01000015">
    <property type="protein sequence ID" value="RNI20725.1"/>
    <property type="molecule type" value="Genomic_DNA"/>
</dbReference>
<reference evidence="1 2" key="1">
    <citation type="submission" date="2018-11" db="EMBL/GenBank/DDBJ databases">
        <title>Draft genome of Simplicispira Flexivirga sp. BO-16.</title>
        <authorList>
            <person name="Im W.T."/>
        </authorList>
    </citation>
    <scope>NUCLEOTIDE SEQUENCE [LARGE SCALE GENOMIC DNA]</scope>
    <source>
        <strain evidence="1 2">BO-16</strain>
    </source>
</reference>
<protein>
    <submittedName>
        <fullName evidence="1">Uncharacterized protein</fullName>
    </submittedName>
</protein>
<name>A0A3M9M6C3_9MICO</name>
<evidence type="ECO:0000313" key="1">
    <source>
        <dbReference type="EMBL" id="RNI20725.1"/>
    </source>
</evidence>
<gene>
    <name evidence="1" type="ORF">EFY87_14195</name>
</gene>
<keyword evidence="2" id="KW-1185">Reference proteome</keyword>
<proteinExistence type="predicted"/>
<sequence>MAWKEVSTMPNELERWADTRRSLVPSKEERQHSRAVGNLIRETKFNALKVDAEAALTGRIMERAVDLDNYRRQLANGDPVLDSVLTRIEVGFVDKAQRIQRNFGSDFPS</sequence>
<accession>A0A3M9M6C3</accession>
<evidence type="ECO:0000313" key="2">
    <source>
        <dbReference type="Proteomes" id="UP000271678"/>
    </source>
</evidence>
<comment type="caution">
    <text evidence="1">The sequence shown here is derived from an EMBL/GenBank/DDBJ whole genome shotgun (WGS) entry which is preliminary data.</text>
</comment>
<dbReference type="AlphaFoldDB" id="A0A3M9M6C3"/>
<dbReference type="Proteomes" id="UP000271678">
    <property type="component" value="Unassembled WGS sequence"/>
</dbReference>